<dbReference type="Pfam" id="PF02982">
    <property type="entry name" value="Scytalone_dh"/>
    <property type="match status" value="1"/>
</dbReference>
<evidence type="ECO:0000313" key="8">
    <source>
        <dbReference type="Proteomes" id="UP000319257"/>
    </source>
</evidence>
<protein>
    <recommendedName>
        <fullName evidence="6">Scytalone dehydratase-like domain-containing protein</fullName>
    </recommendedName>
</protein>
<dbReference type="InParanoid" id="A0A507AYJ3"/>
<dbReference type="PIRSF" id="PIRSF024851">
    <property type="entry name" value="SCD1"/>
    <property type="match status" value="1"/>
</dbReference>
<dbReference type="Proteomes" id="UP000319257">
    <property type="component" value="Unassembled WGS sequence"/>
</dbReference>
<evidence type="ECO:0000256" key="1">
    <source>
        <dbReference type="ARBA" id="ARBA00008584"/>
    </source>
</evidence>
<dbReference type="OrthoDB" id="5281072at2759"/>
<dbReference type="GO" id="GO:0030411">
    <property type="term" value="F:scytalone dehydratase activity"/>
    <property type="evidence" value="ECO:0007669"/>
    <property type="project" value="InterPro"/>
</dbReference>
<dbReference type="InterPro" id="IPR032710">
    <property type="entry name" value="NTF2-like_dom_sf"/>
</dbReference>
<sequence>MGSTVPRCEGCQAAVFEWAESFDTKDWSRLGKCVAPTLYVIVQIDYRDVMGMLWEAMPAEEFVQMASSPRFLGNARIKTQHFIGAGKWISEAEDEITGLHQMRVAHQKYKDDDLTEVLYKGHAHGKATVRYRKVDGIWKFAGLTPDIRWAEHDYDKIFQED</sequence>
<dbReference type="InterPro" id="IPR004235">
    <property type="entry name" value="Scytalone_dehydratase"/>
</dbReference>
<dbReference type="GO" id="GO:0006582">
    <property type="term" value="P:melanin metabolic process"/>
    <property type="evidence" value="ECO:0007669"/>
    <property type="project" value="InterPro"/>
</dbReference>
<evidence type="ECO:0000259" key="6">
    <source>
        <dbReference type="Pfam" id="PF02982"/>
    </source>
</evidence>
<dbReference type="InterPro" id="IPR049884">
    <property type="entry name" value="Scytalone_dh"/>
</dbReference>
<evidence type="ECO:0000313" key="7">
    <source>
        <dbReference type="EMBL" id="TPX09878.1"/>
    </source>
</evidence>
<feature type="binding site" evidence="5">
    <location>
        <position position="46"/>
    </location>
    <ligand>
        <name>substrate</name>
    </ligand>
</feature>
<feature type="active site" evidence="4">
    <location>
        <position position="106"/>
    </location>
</feature>
<evidence type="ECO:0000256" key="3">
    <source>
        <dbReference type="PIRNR" id="PIRNR024851"/>
    </source>
</evidence>
<keyword evidence="2 3" id="KW-0456">Lyase</keyword>
<dbReference type="EMBL" id="SKBQ01000061">
    <property type="protein sequence ID" value="TPX09878.1"/>
    <property type="molecule type" value="Genomic_DNA"/>
</dbReference>
<feature type="active site" evidence="4">
    <location>
        <position position="81"/>
    </location>
</feature>
<dbReference type="Gene3D" id="3.10.450.50">
    <property type="match status" value="1"/>
</dbReference>
<gene>
    <name evidence="7" type="ORF">E0L32_008900</name>
</gene>
<organism evidence="7 8">
    <name type="scientific">Thyridium curvatum</name>
    <dbReference type="NCBI Taxonomy" id="1093900"/>
    <lineage>
        <taxon>Eukaryota</taxon>
        <taxon>Fungi</taxon>
        <taxon>Dikarya</taxon>
        <taxon>Ascomycota</taxon>
        <taxon>Pezizomycotina</taxon>
        <taxon>Sordariomycetes</taxon>
        <taxon>Sordariomycetidae</taxon>
        <taxon>Thyridiales</taxon>
        <taxon>Thyridiaceae</taxon>
        <taxon>Thyridium</taxon>
    </lineage>
</organism>
<accession>A0A507AYJ3</accession>
<dbReference type="SUPFAM" id="SSF54427">
    <property type="entry name" value="NTF2-like"/>
    <property type="match status" value="1"/>
</dbReference>
<comment type="caution">
    <text evidence="7">The sequence shown here is derived from an EMBL/GenBank/DDBJ whole genome shotgun (WGS) entry which is preliminary data.</text>
</comment>
<dbReference type="RefSeq" id="XP_030991589.1">
    <property type="nucleotide sequence ID" value="XM_031143806.1"/>
</dbReference>
<keyword evidence="8" id="KW-1185">Reference proteome</keyword>
<evidence type="ECO:0000256" key="5">
    <source>
        <dbReference type="PIRSR" id="PIRSR024851-51"/>
    </source>
</evidence>
<proteinExistence type="inferred from homology"/>
<dbReference type="STRING" id="1093900.A0A507AYJ3"/>
<evidence type="ECO:0000256" key="4">
    <source>
        <dbReference type="PIRSR" id="PIRSR024851-50"/>
    </source>
</evidence>
<feature type="domain" description="Scytalone dehydratase-like" evidence="6">
    <location>
        <begin position="11"/>
        <end position="160"/>
    </location>
</feature>
<dbReference type="GeneID" id="41976347"/>
<name>A0A507AYJ3_9PEZI</name>
<evidence type="ECO:0000256" key="2">
    <source>
        <dbReference type="ARBA" id="ARBA00023239"/>
    </source>
</evidence>
<dbReference type="AlphaFoldDB" id="A0A507AYJ3"/>
<reference evidence="7 8" key="1">
    <citation type="submission" date="2019-06" db="EMBL/GenBank/DDBJ databases">
        <title>Draft genome sequence of the filamentous fungus Phialemoniopsis curvata isolated from diesel fuel.</title>
        <authorList>
            <person name="Varaljay V.A."/>
            <person name="Lyon W.J."/>
            <person name="Crouch A.L."/>
            <person name="Drake C.E."/>
            <person name="Hollomon J.M."/>
            <person name="Nadeau L.J."/>
            <person name="Nunn H.S."/>
            <person name="Stevenson B.S."/>
            <person name="Bojanowski C.L."/>
            <person name="Crookes-Goodson W.J."/>
        </authorList>
    </citation>
    <scope>NUCLEOTIDE SEQUENCE [LARGE SCALE GENOMIC DNA]</scope>
    <source>
        <strain evidence="7 8">D216</strain>
    </source>
</reference>
<comment type="similarity">
    <text evidence="1 3">Belongs to the scytalone dehydratase family.</text>
</comment>